<evidence type="ECO:0000313" key="7">
    <source>
        <dbReference type="Proteomes" id="UP000321379"/>
    </source>
</evidence>
<feature type="transmembrane region" description="Helical" evidence="5">
    <location>
        <begin position="25"/>
        <end position="49"/>
    </location>
</feature>
<dbReference type="Proteomes" id="UP000321379">
    <property type="component" value="Unassembled WGS sequence"/>
</dbReference>
<dbReference type="AlphaFoldDB" id="A0A5C8UYZ0"/>
<dbReference type="InterPro" id="IPR019109">
    <property type="entry name" value="MamF_MmsF"/>
</dbReference>
<evidence type="ECO:0000313" key="6">
    <source>
        <dbReference type="EMBL" id="TXN32848.1"/>
    </source>
</evidence>
<dbReference type="Pfam" id="PF09685">
    <property type="entry name" value="MamF_MmsF"/>
    <property type="match status" value="1"/>
</dbReference>
<feature type="transmembrane region" description="Helical" evidence="5">
    <location>
        <begin position="89"/>
        <end position="108"/>
    </location>
</feature>
<sequence length="125" mass="13548">MSETTTPPGSPHQNAKPLSPADEKLWATLIHVGGIFFHFLPALIGYIVLKDRGPFVRQHTTAALNFQLTVLLGYVVGLFTIWILVGALILVAVAVVNIVFCIVAAVAADRGERYVYPMAITFIGD</sequence>
<dbReference type="EMBL" id="VRMG01000001">
    <property type="protein sequence ID" value="TXN32848.1"/>
    <property type="molecule type" value="Genomic_DNA"/>
</dbReference>
<comment type="subcellular location">
    <subcellularLocation>
        <location evidence="1">Membrane</location>
        <topology evidence="1">Multi-pass membrane protein</topology>
    </subcellularLocation>
</comment>
<gene>
    <name evidence="6" type="ORF">FVP33_00315</name>
</gene>
<keyword evidence="2 5" id="KW-0812">Transmembrane</keyword>
<protein>
    <submittedName>
        <fullName evidence="6">DUF4870 domain-containing protein</fullName>
    </submittedName>
</protein>
<dbReference type="RefSeq" id="WP_147781650.1">
    <property type="nucleotide sequence ID" value="NZ_VRMG01000001.1"/>
</dbReference>
<keyword evidence="3 5" id="KW-1133">Transmembrane helix</keyword>
<evidence type="ECO:0000256" key="3">
    <source>
        <dbReference type="ARBA" id="ARBA00022989"/>
    </source>
</evidence>
<accession>A0A5C8UYZ0</accession>
<reference evidence="6 7" key="1">
    <citation type="submission" date="2019-08" db="EMBL/GenBank/DDBJ databases">
        <title>Bacterial whole genome sequence for Glaciihabitans sp. CHu50b-6-2.</title>
        <authorList>
            <person name="Jin L."/>
        </authorList>
    </citation>
    <scope>NUCLEOTIDE SEQUENCE [LARGE SCALE GENOMIC DNA]</scope>
    <source>
        <strain evidence="6 7">CHu50b-6-2</strain>
    </source>
</reference>
<organism evidence="6 7">
    <name type="scientific">Lacisediminihabitans profunda</name>
    <dbReference type="NCBI Taxonomy" id="2594790"/>
    <lineage>
        <taxon>Bacteria</taxon>
        <taxon>Bacillati</taxon>
        <taxon>Actinomycetota</taxon>
        <taxon>Actinomycetes</taxon>
        <taxon>Micrococcales</taxon>
        <taxon>Microbacteriaceae</taxon>
        <taxon>Lacisediminihabitans</taxon>
    </lineage>
</organism>
<keyword evidence="4 5" id="KW-0472">Membrane</keyword>
<name>A0A5C8UYZ0_9MICO</name>
<evidence type="ECO:0000256" key="1">
    <source>
        <dbReference type="ARBA" id="ARBA00004141"/>
    </source>
</evidence>
<evidence type="ECO:0000256" key="4">
    <source>
        <dbReference type="ARBA" id="ARBA00023136"/>
    </source>
</evidence>
<keyword evidence="7" id="KW-1185">Reference proteome</keyword>
<proteinExistence type="predicted"/>
<evidence type="ECO:0000256" key="5">
    <source>
        <dbReference type="SAM" id="Phobius"/>
    </source>
</evidence>
<feature type="transmembrane region" description="Helical" evidence="5">
    <location>
        <begin position="61"/>
        <end position="83"/>
    </location>
</feature>
<comment type="caution">
    <text evidence="6">The sequence shown here is derived from an EMBL/GenBank/DDBJ whole genome shotgun (WGS) entry which is preliminary data.</text>
</comment>
<evidence type="ECO:0000256" key="2">
    <source>
        <dbReference type="ARBA" id="ARBA00022692"/>
    </source>
</evidence>